<dbReference type="GO" id="GO:0004527">
    <property type="term" value="F:exonuclease activity"/>
    <property type="evidence" value="ECO:0007669"/>
    <property type="project" value="UniProtKB-KW"/>
</dbReference>
<keyword evidence="3" id="KW-0540">Nuclease</keyword>
<dbReference type="Gene3D" id="3.60.10.10">
    <property type="entry name" value="Endonuclease/exonuclease/phosphatase"/>
    <property type="match status" value="1"/>
</dbReference>
<feature type="transmembrane region" description="Helical" evidence="1">
    <location>
        <begin position="65"/>
        <end position="84"/>
    </location>
</feature>
<dbReference type="GO" id="GO:0004519">
    <property type="term" value="F:endonuclease activity"/>
    <property type="evidence" value="ECO:0007669"/>
    <property type="project" value="UniProtKB-KW"/>
</dbReference>
<sequence>MRLRDELSGALTLAGAALATIAALSVVEPFAVRFPVAAQLAPIVAAPLLLVALALVILRRRARPAVLVVLAAAALWSAFDRWQAVSQGPADLQSRADAVFTLVSFNAFHANERAADAVPYLLASGADAVLLLEAEGFATSLPVLSTVYPYRIGCDGRSKCDMLLLSKHPPKAAWTASLGAVPASRYVQFGIDFDGHPLTLVGVHLTKPWFDDLAAIELSVLAERVSRLREPVLLAGDFNTLPWSPQLADWARRTGFVFSGSYVGTWPAALGALRLPIDHVLARGATILSVEAMPGSFGSNHRGLVTRFAVPRGGRPSLG</sequence>
<dbReference type="EMBL" id="JACIEK010000005">
    <property type="protein sequence ID" value="MBB3998506.1"/>
    <property type="molecule type" value="Genomic_DNA"/>
</dbReference>
<dbReference type="AlphaFoldDB" id="A0A7W6H3X2"/>
<dbReference type="InterPro" id="IPR036691">
    <property type="entry name" value="Endo/exonu/phosph_ase_sf"/>
</dbReference>
<keyword evidence="4" id="KW-1185">Reference proteome</keyword>
<keyword evidence="3" id="KW-0255">Endonuclease</keyword>
<dbReference type="InterPro" id="IPR005135">
    <property type="entry name" value="Endo/exonuclease/phosphatase"/>
</dbReference>
<dbReference type="SUPFAM" id="SSF56219">
    <property type="entry name" value="DNase I-like"/>
    <property type="match status" value="1"/>
</dbReference>
<comment type="caution">
    <text evidence="3">The sequence shown here is derived from an EMBL/GenBank/DDBJ whole genome shotgun (WGS) entry which is preliminary data.</text>
</comment>
<evidence type="ECO:0000256" key="1">
    <source>
        <dbReference type="SAM" id="Phobius"/>
    </source>
</evidence>
<feature type="domain" description="Endonuclease/exonuclease/phosphatase" evidence="2">
    <location>
        <begin position="103"/>
        <end position="299"/>
    </location>
</feature>
<proteinExistence type="predicted"/>
<reference evidence="3 4" key="1">
    <citation type="submission" date="2020-08" db="EMBL/GenBank/DDBJ databases">
        <title>Genomic Encyclopedia of Type Strains, Phase IV (KMG-IV): sequencing the most valuable type-strain genomes for metagenomic binning, comparative biology and taxonomic classification.</title>
        <authorList>
            <person name="Goeker M."/>
        </authorList>
    </citation>
    <scope>NUCLEOTIDE SEQUENCE [LARGE SCALE GENOMIC DNA]</scope>
    <source>
        <strain evidence="3 4">DSM 102238</strain>
    </source>
</reference>
<evidence type="ECO:0000313" key="4">
    <source>
        <dbReference type="Proteomes" id="UP000542776"/>
    </source>
</evidence>
<organism evidence="3 4">
    <name type="scientific">Aureimonas pseudogalii</name>
    <dbReference type="NCBI Taxonomy" id="1744844"/>
    <lineage>
        <taxon>Bacteria</taxon>
        <taxon>Pseudomonadati</taxon>
        <taxon>Pseudomonadota</taxon>
        <taxon>Alphaproteobacteria</taxon>
        <taxon>Hyphomicrobiales</taxon>
        <taxon>Aurantimonadaceae</taxon>
        <taxon>Aureimonas</taxon>
    </lineage>
</organism>
<keyword evidence="1" id="KW-1133">Transmembrane helix</keyword>
<gene>
    <name evidence="3" type="ORF">GGR04_002347</name>
</gene>
<feature type="transmembrane region" description="Helical" evidence="1">
    <location>
        <begin position="39"/>
        <end position="58"/>
    </location>
</feature>
<keyword evidence="1" id="KW-0472">Membrane</keyword>
<keyword evidence="3" id="KW-0269">Exonuclease</keyword>
<protein>
    <submittedName>
        <fullName evidence="3">Endonuclease/exonuclease/phosphatase (EEP) superfamily protein YafD</fullName>
    </submittedName>
</protein>
<evidence type="ECO:0000313" key="3">
    <source>
        <dbReference type="EMBL" id="MBB3998506.1"/>
    </source>
</evidence>
<accession>A0A7W6H3X2</accession>
<dbReference type="Proteomes" id="UP000542776">
    <property type="component" value="Unassembled WGS sequence"/>
</dbReference>
<evidence type="ECO:0000259" key="2">
    <source>
        <dbReference type="Pfam" id="PF03372"/>
    </source>
</evidence>
<keyword evidence="3" id="KW-0378">Hydrolase</keyword>
<name>A0A7W6H3X2_9HYPH</name>
<keyword evidence="1" id="KW-0812">Transmembrane</keyword>
<dbReference type="RefSeq" id="WP_183200049.1">
    <property type="nucleotide sequence ID" value="NZ_JACIEK010000005.1"/>
</dbReference>
<dbReference type="Pfam" id="PF03372">
    <property type="entry name" value="Exo_endo_phos"/>
    <property type="match status" value="1"/>
</dbReference>